<dbReference type="Pfam" id="PF18186">
    <property type="entry name" value="SLATT_4"/>
    <property type="match status" value="1"/>
</dbReference>
<organism evidence="3 4">
    <name type="scientific">Corynebacterium pyruviciproducens</name>
    <dbReference type="NCBI Taxonomy" id="598660"/>
    <lineage>
        <taxon>Bacteria</taxon>
        <taxon>Bacillati</taxon>
        <taxon>Actinomycetota</taxon>
        <taxon>Actinomycetes</taxon>
        <taxon>Mycobacteriales</taxon>
        <taxon>Corynebacteriaceae</taxon>
        <taxon>Corynebacterium</taxon>
    </lineage>
</organism>
<reference evidence="3" key="1">
    <citation type="submission" date="2017-12" db="EMBL/GenBank/DDBJ databases">
        <authorList>
            <person name="Thomas-White K."/>
            <person name="Wolfe A.J."/>
        </authorList>
    </citation>
    <scope>NUCLEOTIDE SEQUENCE</scope>
    <source>
        <strain evidence="3">UMB0763</strain>
    </source>
</reference>
<evidence type="ECO:0000313" key="4">
    <source>
        <dbReference type="Proteomes" id="UP000234560"/>
    </source>
</evidence>
<feature type="domain" description="SMODS and SLOG-associating 2TM effector" evidence="2">
    <location>
        <begin position="18"/>
        <end position="178"/>
    </location>
</feature>
<keyword evidence="1" id="KW-0812">Transmembrane</keyword>
<dbReference type="KEGG" id="cpyr:CYJ47_02975"/>
<keyword evidence="1" id="KW-1133">Transmembrane helix</keyword>
<keyword evidence="1" id="KW-0472">Membrane</keyword>
<sequence>MATNDDQRGGKLDRFLIANLSDSVDRLRYTYKAQEKAASRCAFYESVRTWILIACTVLATGTFVTAIFALTGSEQLGSLTVGLLAMLATLASFLGDVLDFSARQREHHDAGAQVRSLFVRCETLLSDYCAGAITAEAARKLRDELQEATDQLLPTVPRTMRRDYKKADKSIATDERTSVSLEAALNDFRSEKLGK</sequence>
<proteinExistence type="predicted"/>
<dbReference type="InterPro" id="IPR040811">
    <property type="entry name" value="SLATT_4"/>
</dbReference>
<evidence type="ECO:0000313" key="3">
    <source>
        <dbReference type="EMBL" id="WOT02753.1"/>
    </source>
</evidence>
<dbReference type="AlphaFoldDB" id="A0AAF0YX27"/>
<gene>
    <name evidence="3" type="ORF">CYJ47_02975</name>
</gene>
<protein>
    <submittedName>
        <fullName evidence="3">SLATT domain-containing protein</fullName>
    </submittedName>
</protein>
<evidence type="ECO:0000256" key="1">
    <source>
        <dbReference type="SAM" id="Phobius"/>
    </source>
</evidence>
<dbReference type="Proteomes" id="UP000234560">
    <property type="component" value="Chromosome"/>
</dbReference>
<name>A0AAF0YX27_9CORY</name>
<dbReference type="NCBIfam" id="NF033632">
    <property type="entry name" value="SLATT_4"/>
    <property type="match status" value="1"/>
</dbReference>
<evidence type="ECO:0000259" key="2">
    <source>
        <dbReference type="Pfam" id="PF18186"/>
    </source>
</evidence>
<feature type="transmembrane region" description="Helical" evidence="1">
    <location>
        <begin position="76"/>
        <end position="98"/>
    </location>
</feature>
<dbReference type="EMBL" id="CP136958">
    <property type="protein sequence ID" value="WOT02753.1"/>
    <property type="molecule type" value="Genomic_DNA"/>
</dbReference>
<feature type="transmembrane region" description="Helical" evidence="1">
    <location>
        <begin position="50"/>
        <end position="70"/>
    </location>
</feature>
<dbReference type="RefSeq" id="WP_101679518.1">
    <property type="nucleotide sequence ID" value="NZ_CP136958.1"/>
</dbReference>
<accession>A0AAF0YX27</accession>
<reference evidence="3" key="2">
    <citation type="submission" date="2023-10" db="EMBL/GenBank/DDBJ databases">
        <authorList>
            <person name="Choi B."/>
        </authorList>
    </citation>
    <scope>NUCLEOTIDE SEQUENCE</scope>
    <source>
        <strain evidence="3">UMB0763</strain>
    </source>
</reference>